<organism evidence="5 6">
    <name type="scientific">Cynara cardunculus var. scolymus</name>
    <name type="common">Globe artichoke</name>
    <name type="synonym">Cynara scolymus</name>
    <dbReference type="NCBI Taxonomy" id="59895"/>
    <lineage>
        <taxon>Eukaryota</taxon>
        <taxon>Viridiplantae</taxon>
        <taxon>Streptophyta</taxon>
        <taxon>Embryophyta</taxon>
        <taxon>Tracheophyta</taxon>
        <taxon>Spermatophyta</taxon>
        <taxon>Magnoliopsida</taxon>
        <taxon>eudicotyledons</taxon>
        <taxon>Gunneridae</taxon>
        <taxon>Pentapetalae</taxon>
        <taxon>asterids</taxon>
        <taxon>campanulids</taxon>
        <taxon>Asterales</taxon>
        <taxon>Asteraceae</taxon>
        <taxon>Carduoideae</taxon>
        <taxon>Cardueae</taxon>
        <taxon>Carduinae</taxon>
        <taxon>Cynara</taxon>
    </lineage>
</organism>
<gene>
    <name evidence="5" type="ORF">Ccrd_018427</name>
</gene>
<keyword evidence="2 4" id="KW-0547">Nucleotide-binding</keyword>
<proteinExistence type="inferred from homology"/>
<dbReference type="SUPFAM" id="SSF100920">
    <property type="entry name" value="Heat shock protein 70kD (HSP70), peptide-binding domain"/>
    <property type="match status" value="1"/>
</dbReference>
<keyword evidence="5" id="KW-0346">Stress response</keyword>
<protein>
    <submittedName>
        <fullName evidence="5">Heat shock protein 70, conserved site-containing protein</fullName>
    </submittedName>
</protein>
<dbReference type="STRING" id="59895.A0A103Y682"/>
<dbReference type="FunFam" id="3.90.640.10:FF:000002">
    <property type="entry name" value="Heat shock 70 kDa"/>
    <property type="match status" value="1"/>
</dbReference>
<dbReference type="OMA" id="NPACTIF"/>
<evidence type="ECO:0000256" key="4">
    <source>
        <dbReference type="RuleBase" id="RU003322"/>
    </source>
</evidence>
<dbReference type="Gene3D" id="3.30.420.40">
    <property type="match status" value="2"/>
</dbReference>
<dbReference type="Gene3D" id="3.90.640.10">
    <property type="entry name" value="Actin, Chain A, domain 4"/>
    <property type="match status" value="1"/>
</dbReference>
<evidence type="ECO:0000313" key="6">
    <source>
        <dbReference type="Proteomes" id="UP000243975"/>
    </source>
</evidence>
<dbReference type="InterPro" id="IPR013126">
    <property type="entry name" value="Hsp_70_fam"/>
</dbReference>
<reference evidence="5 6" key="1">
    <citation type="journal article" date="2016" name="Sci. Rep.">
        <title>The genome sequence of the outbreeding globe artichoke constructed de novo incorporating a phase-aware low-pass sequencing strategy of F1 progeny.</title>
        <authorList>
            <person name="Scaglione D."/>
            <person name="Reyes-Chin-Wo S."/>
            <person name="Acquadro A."/>
            <person name="Froenicke L."/>
            <person name="Portis E."/>
            <person name="Beitel C."/>
            <person name="Tirone M."/>
            <person name="Mauro R."/>
            <person name="Lo Monaco A."/>
            <person name="Mauromicale G."/>
            <person name="Faccioli P."/>
            <person name="Cattivelli L."/>
            <person name="Rieseberg L."/>
            <person name="Michelmore R."/>
            <person name="Lanteri S."/>
        </authorList>
    </citation>
    <scope>NUCLEOTIDE SEQUENCE [LARGE SCALE GENOMIC DNA]</scope>
    <source>
        <strain evidence="5">2C</strain>
    </source>
</reference>
<dbReference type="PROSITE" id="PS00329">
    <property type="entry name" value="HSP70_2"/>
    <property type="match status" value="1"/>
</dbReference>
<keyword evidence="3 4" id="KW-0067">ATP-binding</keyword>
<dbReference type="InterPro" id="IPR029048">
    <property type="entry name" value="HSP70_C_sf"/>
</dbReference>
<dbReference type="GO" id="GO:0005524">
    <property type="term" value="F:ATP binding"/>
    <property type="evidence" value="ECO:0007669"/>
    <property type="project" value="UniProtKB-KW"/>
</dbReference>
<dbReference type="InterPro" id="IPR018181">
    <property type="entry name" value="Heat_shock_70_CS"/>
</dbReference>
<dbReference type="Pfam" id="PF00012">
    <property type="entry name" value="HSP70"/>
    <property type="match status" value="1"/>
</dbReference>
<dbReference type="PRINTS" id="PR00301">
    <property type="entry name" value="HEATSHOCK70"/>
</dbReference>
<comment type="similarity">
    <text evidence="1 4">Belongs to the heat shock protein 70 family.</text>
</comment>
<dbReference type="Gene3D" id="1.20.1270.10">
    <property type="match status" value="1"/>
</dbReference>
<name>A0A103Y682_CYNCS</name>
<comment type="caution">
    <text evidence="5">The sequence shown here is derived from an EMBL/GenBank/DDBJ whole genome shotgun (WGS) entry which is preliminary data.</text>
</comment>
<evidence type="ECO:0000256" key="1">
    <source>
        <dbReference type="ARBA" id="ARBA00007381"/>
    </source>
</evidence>
<dbReference type="EMBL" id="LEKV01002387">
    <property type="protein sequence ID" value="KVI03276.1"/>
    <property type="molecule type" value="Genomic_DNA"/>
</dbReference>
<dbReference type="Proteomes" id="UP000243975">
    <property type="component" value="Unassembled WGS sequence"/>
</dbReference>
<keyword evidence="6" id="KW-1185">Reference proteome</keyword>
<dbReference type="PANTHER" id="PTHR19375">
    <property type="entry name" value="HEAT SHOCK PROTEIN 70KDA"/>
    <property type="match status" value="1"/>
</dbReference>
<dbReference type="SUPFAM" id="SSF100934">
    <property type="entry name" value="Heat shock protein 70kD (HSP70), C-terminal subdomain"/>
    <property type="match status" value="1"/>
</dbReference>
<dbReference type="InterPro" id="IPR029047">
    <property type="entry name" value="HSP70_peptide-bd_sf"/>
</dbReference>
<dbReference type="GO" id="GO:0140662">
    <property type="term" value="F:ATP-dependent protein folding chaperone"/>
    <property type="evidence" value="ECO:0007669"/>
    <property type="project" value="InterPro"/>
</dbReference>
<dbReference type="SUPFAM" id="SSF53067">
    <property type="entry name" value="Actin-like ATPase domain"/>
    <property type="match status" value="2"/>
</dbReference>
<dbReference type="FunFam" id="3.30.420.40:FF:000545">
    <property type="entry name" value="Endoplasmic reticulum chaperone BiP"/>
    <property type="match status" value="1"/>
</dbReference>
<evidence type="ECO:0000313" key="5">
    <source>
        <dbReference type="EMBL" id="KVI03276.1"/>
    </source>
</evidence>
<sequence length="546" mass="61795">MRCYWFVKRVMKVDAVITVPAYFNDSQRQATKDAGHVAGLNVLQIINEPIAATIAYGLDMKDDITCEINVLIFDLGGGTFDVSLVTIDEEGKIEVKAVAGNTHLGGQDFDNEMLDHFIKEFNRKRKVNINENLKAVGRLRVACEKAKRALSSTIETAIEIDGLHQGIDFSTRITRAKFEHLNADFFSKCIETVESCLKDAKMDKTDVDEVEISKRIHVDEAVAYGAAVLAAKLRGETSQKVKNLVFVDVTPLSLGVEKYDGSMCVLIPRNTSIPAKMGNIFHTVEDNQSIVNFPVYQGERLRGKDNNWLGSFQVAVLLEPRGQSTVNVIFDIDANGILTCSGEEVTTGLKKKMRVTHDKGRLSKEEIDRMLKDAEMYRLLDQEYKKKVSARNALEDYIYNVKRNIKTIGSTSKKKIHKKDMKKMENAIEAATLCLDRMELVDVNEYEKTLNQLENSSVLGFRTKPAYQGPERNPNLSLFLPNSFFSQIEPPCPKKGIWGEIERIDPKPRKCLSDIRVYTKIKSKQKLFQFLNAQNQKYHPIKREIL</sequence>
<evidence type="ECO:0000256" key="2">
    <source>
        <dbReference type="ARBA" id="ARBA00022741"/>
    </source>
</evidence>
<dbReference type="Gramene" id="KVI03276">
    <property type="protein sequence ID" value="KVI03276"/>
    <property type="gene ID" value="Ccrd_018427"/>
</dbReference>
<dbReference type="Gene3D" id="2.60.34.10">
    <property type="entry name" value="Substrate Binding Domain Of DNAk, Chain A, domain 1"/>
    <property type="match status" value="1"/>
</dbReference>
<dbReference type="AlphaFoldDB" id="A0A103Y682"/>
<accession>A0A103Y682</accession>
<dbReference type="InterPro" id="IPR043129">
    <property type="entry name" value="ATPase_NBD"/>
</dbReference>
<evidence type="ECO:0000256" key="3">
    <source>
        <dbReference type="ARBA" id="ARBA00022840"/>
    </source>
</evidence>